<evidence type="ECO:0000313" key="6">
    <source>
        <dbReference type="Proteomes" id="UP000001058"/>
    </source>
</evidence>
<dbReference type="InterPro" id="IPR002642">
    <property type="entry name" value="LysoPLipase_cat_dom"/>
</dbReference>
<protein>
    <recommendedName>
        <fullName evidence="4">PLA2c domain-containing protein</fullName>
    </recommendedName>
</protein>
<organism evidence="6">
    <name type="scientific">Volvox carteri f. nagariensis</name>
    <dbReference type="NCBI Taxonomy" id="3068"/>
    <lineage>
        <taxon>Eukaryota</taxon>
        <taxon>Viridiplantae</taxon>
        <taxon>Chlorophyta</taxon>
        <taxon>core chlorophytes</taxon>
        <taxon>Chlorophyceae</taxon>
        <taxon>CS clade</taxon>
        <taxon>Chlamydomonadales</taxon>
        <taxon>Volvocaceae</taxon>
        <taxon>Volvox</taxon>
    </lineage>
</organism>
<dbReference type="PANTHER" id="PTHR10728:SF40">
    <property type="entry name" value="PATATIN FAMILY PROTEIN"/>
    <property type="match status" value="1"/>
</dbReference>
<dbReference type="Pfam" id="PF01735">
    <property type="entry name" value="PLA2_B"/>
    <property type="match status" value="1"/>
</dbReference>
<dbReference type="GeneID" id="9618025"/>
<reference evidence="5 6" key="1">
    <citation type="journal article" date="2010" name="Science">
        <title>Genomic analysis of organismal complexity in the multicellular green alga Volvox carteri.</title>
        <authorList>
            <person name="Prochnik S.E."/>
            <person name="Umen J."/>
            <person name="Nedelcu A.M."/>
            <person name="Hallmann A."/>
            <person name="Miller S.M."/>
            <person name="Nishii I."/>
            <person name="Ferris P."/>
            <person name="Kuo A."/>
            <person name="Mitros T."/>
            <person name="Fritz-Laylin L.K."/>
            <person name="Hellsten U."/>
            <person name="Chapman J."/>
            <person name="Simakov O."/>
            <person name="Rensing S.A."/>
            <person name="Terry A."/>
            <person name="Pangilinan J."/>
            <person name="Kapitonov V."/>
            <person name="Jurka J."/>
            <person name="Salamov A."/>
            <person name="Shapiro H."/>
            <person name="Schmutz J."/>
            <person name="Grimwood J."/>
            <person name="Lindquist E."/>
            <person name="Lucas S."/>
            <person name="Grigoriev I.V."/>
            <person name="Schmitt R."/>
            <person name="Kirk D."/>
            <person name="Rokhsar D.S."/>
        </authorList>
    </citation>
    <scope>NUCLEOTIDE SEQUENCE [LARGE SCALE GENOMIC DNA]</scope>
    <source>
        <strain evidence="6">f. Nagariensis / Eve</strain>
    </source>
</reference>
<dbReference type="KEGG" id="vcn:VOLCADRAFT_91267"/>
<dbReference type="GO" id="GO:0046475">
    <property type="term" value="P:glycerophospholipid catabolic process"/>
    <property type="evidence" value="ECO:0007669"/>
    <property type="project" value="TreeGrafter"/>
</dbReference>
<evidence type="ECO:0000256" key="2">
    <source>
        <dbReference type="ARBA" id="ARBA00023098"/>
    </source>
</evidence>
<dbReference type="InParanoid" id="D8TWL4"/>
<dbReference type="EMBL" id="GL378341">
    <property type="protein sequence ID" value="EFJ48069.1"/>
    <property type="molecule type" value="Genomic_DNA"/>
</dbReference>
<name>D8TWL4_VOLCA</name>
<gene>
    <name evidence="5" type="ORF">VOLCADRAFT_91267</name>
</gene>
<evidence type="ECO:0000256" key="3">
    <source>
        <dbReference type="SAM" id="MobiDB-lite"/>
    </source>
</evidence>
<dbReference type="SUPFAM" id="SSF52151">
    <property type="entry name" value="FabD/lysophospholipase-like"/>
    <property type="match status" value="1"/>
</dbReference>
<evidence type="ECO:0000313" key="5">
    <source>
        <dbReference type="EMBL" id="EFJ48069.1"/>
    </source>
</evidence>
<dbReference type="GO" id="GO:0005829">
    <property type="term" value="C:cytosol"/>
    <property type="evidence" value="ECO:0007669"/>
    <property type="project" value="TreeGrafter"/>
</dbReference>
<keyword evidence="6" id="KW-1185">Reference proteome</keyword>
<dbReference type="RefSeq" id="XP_002950754.1">
    <property type="nucleotide sequence ID" value="XM_002950708.1"/>
</dbReference>
<dbReference type="eggNOG" id="ENOG502SNC1">
    <property type="taxonomic scope" value="Eukaryota"/>
</dbReference>
<sequence>MGCGASRTNGPVAVQAGATAAVVVEDKTQSSKPNKDFFDAPDLSGTALVKAWPAKADGTVCIPEIEDPDFGIPALISEKLPLAICISGGGFRAATLGLGWLRGLHNLGVLEKAQYLVTCSGSSWLASALCFQRVTSTDAFLGPYLAPDQCDLEKLENVGPKGRTAASVMADAEPMYDYFKEVAGGLFAREEDATKRARAWTKAITAAFLEPYELGDTDTSTVTCCGTKVMVLAHERIIYYPLEWTPLYSGCPVRHSETRPKLGAGWVETMGLNALLVGEPEPTSCPTGAVHVRVRACGPASLGEATGISSSYISMQQAMARKKAPRILGFNTAQYFDLQEWHCSNVELSDGGAVDYHAIYPALRRRVPSIIVCSATRTEVDDPTFASYMMELAGMFGCWPGQPEAPEPNLEEYNKMQQVFPSEGWSELCQALRDSNQAGLPPVHVNEYEVMSNSSLGISGGWRVRVMWVINQRQPVWEAALPQATRERLESDRKGLIAKVEEALNPLDADTLRMFPHVSTFSMNYTPQLVGMMSNHAAYMMMSSKSAVQGMVAAAEAARAAKAEAAKEEAKGGTKGGGEAEVVKARGPQNEVV</sequence>
<accession>D8TWL4</accession>
<evidence type="ECO:0000256" key="1">
    <source>
        <dbReference type="ARBA" id="ARBA00022801"/>
    </source>
</evidence>
<evidence type="ECO:0000259" key="4">
    <source>
        <dbReference type="Pfam" id="PF01735"/>
    </source>
</evidence>
<dbReference type="Proteomes" id="UP000001058">
    <property type="component" value="Unassembled WGS sequence"/>
</dbReference>
<keyword evidence="1" id="KW-0378">Hydrolase</keyword>
<dbReference type="InterPro" id="IPR016035">
    <property type="entry name" value="Acyl_Trfase/lysoPLipase"/>
</dbReference>
<dbReference type="PANTHER" id="PTHR10728">
    <property type="entry name" value="CYTOSOLIC PHOSPHOLIPASE A2"/>
    <property type="match status" value="1"/>
</dbReference>
<dbReference type="AlphaFoldDB" id="D8TWL4"/>
<dbReference type="OrthoDB" id="4084751at2759"/>
<feature type="domain" description="PLA2c" evidence="4">
    <location>
        <begin position="82"/>
        <end position="142"/>
    </location>
</feature>
<proteinExistence type="predicted"/>
<dbReference type="GO" id="GO:0004623">
    <property type="term" value="F:phospholipase A2 activity"/>
    <property type="evidence" value="ECO:0007669"/>
    <property type="project" value="TreeGrafter"/>
</dbReference>
<dbReference type="Gene3D" id="3.40.1090.10">
    <property type="entry name" value="Cytosolic phospholipase A2 catalytic domain"/>
    <property type="match status" value="1"/>
</dbReference>
<keyword evidence="2" id="KW-0443">Lipid metabolism</keyword>
<feature type="region of interest" description="Disordered" evidence="3">
    <location>
        <begin position="566"/>
        <end position="593"/>
    </location>
</feature>